<gene>
    <name evidence="1" type="ORF">AMORRO_LOCUS8493</name>
</gene>
<evidence type="ECO:0000313" key="1">
    <source>
        <dbReference type="EMBL" id="CAG8617171.1"/>
    </source>
</evidence>
<evidence type="ECO:0000313" key="2">
    <source>
        <dbReference type="Proteomes" id="UP000789342"/>
    </source>
</evidence>
<proteinExistence type="predicted"/>
<comment type="caution">
    <text evidence="1">The sequence shown here is derived from an EMBL/GenBank/DDBJ whole genome shotgun (WGS) entry which is preliminary data.</text>
</comment>
<dbReference type="AlphaFoldDB" id="A0A9N9CV35"/>
<dbReference type="EMBL" id="CAJVPV010007301">
    <property type="protein sequence ID" value="CAG8617171.1"/>
    <property type="molecule type" value="Genomic_DNA"/>
</dbReference>
<sequence length="83" mass="9411">NVARTVSCAGCKMKNVVTMMKRYPYGRRTGCKEFAIDLHVKRHVDSSFLFDSSIVSKEPFIGFLLCNTQVLCALKSNRYDKVS</sequence>
<dbReference type="Proteomes" id="UP000789342">
    <property type="component" value="Unassembled WGS sequence"/>
</dbReference>
<name>A0A9N9CV35_9GLOM</name>
<organism evidence="1 2">
    <name type="scientific">Acaulospora morrowiae</name>
    <dbReference type="NCBI Taxonomy" id="94023"/>
    <lineage>
        <taxon>Eukaryota</taxon>
        <taxon>Fungi</taxon>
        <taxon>Fungi incertae sedis</taxon>
        <taxon>Mucoromycota</taxon>
        <taxon>Glomeromycotina</taxon>
        <taxon>Glomeromycetes</taxon>
        <taxon>Diversisporales</taxon>
        <taxon>Acaulosporaceae</taxon>
        <taxon>Acaulospora</taxon>
    </lineage>
</organism>
<reference evidence="1" key="1">
    <citation type="submission" date="2021-06" db="EMBL/GenBank/DDBJ databases">
        <authorList>
            <person name="Kallberg Y."/>
            <person name="Tangrot J."/>
            <person name="Rosling A."/>
        </authorList>
    </citation>
    <scope>NUCLEOTIDE SEQUENCE</scope>
    <source>
        <strain evidence="1">CL551</strain>
    </source>
</reference>
<keyword evidence="2" id="KW-1185">Reference proteome</keyword>
<feature type="non-terminal residue" evidence="1">
    <location>
        <position position="1"/>
    </location>
</feature>
<accession>A0A9N9CV35</accession>
<protein>
    <submittedName>
        <fullName evidence="1">1946_t:CDS:1</fullName>
    </submittedName>
</protein>